<protein>
    <recommendedName>
        <fullName evidence="2">Glycosyltransferase 2-like domain-containing protein</fullName>
    </recommendedName>
</protein>
<comment type="caution">
    <text evidence="3">The sequence shown here is derived from an EMBL/GenBank/DDBJ whole genome shotgun (WGS) entry which is preliminary data.</text>
</comment>
<gene>
    <name evidence="3" type="ORF">K933_14118</name>
</gene>
<evidence type="ECO:0000313" key="3">
    <source>
        <dbReference type="EMBL" id="ESP87417.1"/>
    </source>
</evidence>
<evidence type="ECO:0000313" key="4">
    <source>
        <dbReference type="Proteomes" id="UP000017840"/>
    </source>
</evidence>
<feature type="transmembrane region" description="Helical" evidence="1">
    <location>
        <begin position="318"/>
        <end position="340"/>
    </location>
</feature>
<dbReference type="AlphaFoldDB" id="V4IW66"/>
<organism evidence="3 4">
    <name type="scientific">Candidatus Halobonum tyrrellensis G22</name>
    <dbReference type="NCBI Taxonomy" id="1324957"/>
    <lineage>
        <taxon>Archaea</taxon>
        <taxon>Methanobacteriati</taxon>
        <taxon>Methanobacteriota</taxon>
        <taxon>Stenosarchaea group</taxon>
        <taxon>Halobacteria</taxon>
        <taxon>Halobacteriales</taxon>
        <taxon>Haloferacaceae</taxon>
        <taxon>Candidatus Halobonum</taxon>
    </lineage>
</organism>
<proteinExistence type="predicted"/>
<dbReference type="GO" id="GO:0019187">
    <property type="term" value="F:beta-1,4-mannosyltransferase activity"/>
    <property type="evidence" value="ECO:0007669"/>
    <property type="project" value="InterPro"/>
</dbReference>
<dbReference type="InterPro" id="IPR029044">
    <property type="entry name" value="Nucleotide-diphossugar_trans"/>
</dbReference>
<dbReference type="GO" id="GO:0005737">
    <property type="term" value="C:cytoplasm"/>
    <property type="evidence" value="ECO:0007669"/>
    <property type="project" value="TreeGrafter"/>
</dbReference>
<dbReference type="InterPro" id="IPR027389">
    <property type="entry name" value="B_mannosylTrfase_Bre-3/Egh"/>
</dbReference>
<dbReference type="STRING" id="1324957.K933_14118"/>
<keyword evidence="4" id="KW-1185">Reference proteome</keyword>
<keyword evidence="1" id="KW-0472">Membrane</keyword>
<dbReference type="eggNOG" id="arCOG01389">
    <property type="taxonomic scope" value="Archaea"/>
</dbReference>
<dbReference type="PATRIC" id="fig|1324957.4.peg.2863"/>
<keyword evidence="1" id="KW-1133">Transmembrane helix</keyword>
<feature type="transmembrane region" description="Helical" evidence="1">
    <location>
        <begin position="347"/>
        <end position="373"/>
    </location>
</feature>
<evidence type="ECO:0000256" key="1">
    <source>
        <dbReference type="SAM" id="Phobius"/>
    </source>
</evidence>
<reference evidence="3 4" key="1">
    <citation type="journal article" date="2013" name="Genome Announc.">
        <title>Draft Genome Sequence of 'Candidatus Halobonum tyrrellensis' Strain G22, Isolated from the Hypersaline Waters of Lake Tyrrell, Australia.</title>
        <authorList>
            <person name="Ugalde J.A."/>
            <person name="Narasingarao P."/>
            <person name="Kuo S."/>
            <person name="Podell S."/>
            <person name="Allen E.E."/>
        </authorList>
    </citation>
    <scope>NUCLEOTIDE SEQUENCE [LARGE SCALE GENOMIC DNA]</scope>
    <source>
        <strain evidence="3 4">G22</strain>
    </source>
</reference>
<name>V4IW66_9EURY</name>
<dbReference type="Proteomes" id="UP000017840">
    <property type="component" value="Unassembled WGS sequence"/>
</dbReference>
<dbReference type="InterPro" id="IPR001173">
    <property type="entry name" value="Glyco_trans_2-like"/>
</dbReference>
<dbReference type="PANTHER" id="PTHR16779:SF1">
    <property type="entry name" value="BETA-1,4-MANNOSYLTRANSFERASE EGH"/>
    <property type="match status" value="1"/>
</dbReference>
<dbReference type="Pfam" id="PF13632">
    <property type="entry name" value="Glyco_trans_2_3"/>
    <property type="match status" value="1"/>
</dbReference>
<dbReference type="SUPFAM" id="SSF53448">
    <property type="entry name" value="Nucleotide-diphospho-sugar transferases"/>
    <property type="match status" value="1"/>
</dbReference>
<dbReference type="PANTHER" id="PTHR16779">
    <property type="entry name" value="BETA-1,4-MANNOSYLTRANSFERASE EGH"/>
    <property type="match status" value="1"/>
</dbReference>
<sequence>MNLFGFQFDVAVFVSLVLWQLVVVYTLPVGYWLYEVALTLVKRPTTPSPPVAWGLEDVQVRILTVDAADVVQRTVDALPEGFDSVLVIAESPTEIAGDCEVLVVPEEFECEARAKGRAIEWARRAHPTDCEYVLYLDEDSVVGELDGIPDADVVQFRERPTRTGGLLPFLAEVHRIGFGVEQSAFPFLRVPLYAWGGGVAVRTSVEDRVGWDVHTVVEDSVFVWRALLNHGATYCLSDTAFENQAPPSVRAMVGQRRRWLTGTRMSADLLPFDYQLLYTVRDVGWVVSVFAPALWALSTLSLLGVLPVGVRQVLLPEVYIPLSFVLLGFVYLWSLVGLYAYRESVGVGAACLLVALTPLVVIVHSVGALYGFVDPATGFDVTEKVVHTAGPERSERPGAE</sequence>
<feature type="transmembrane region" description="Helical" evidence="1">
    <location>
        <begin position="283"/>
        <end position="306"/>
    </location>
</feature>
<dbReference type="RefSeq" id="WP_023395397.1">
    <property type="nucleotide sequence ID" value="NZ_ASGZ01000059.1"/>
</dbReference>
<feature type="transmembrane region" description="Helical" evidence="1">
    <location>
        <begin position="12"/>
        <end position="34"/>
    </location>
</feature>
<accession>V4IW66</accession>
<feature type="domain" description="Glycosyltransferase 2-like" evidence="2">
    <location>
        <begin position="132"/>
        <end position="333"/>
    </location>
</feature>
<dbReference type="EMBL" id="ASGZ01000059">
    <property type="protein sequence ID" value="ESP87417.1"/>
    <property type="molecule type" value="Genomic_DNA"/>
</dbReference>
<dbReference type="OrthoDB" id="55818at2157"/>
<evidence type="ECO:0000259" key="2">
    <source>
        <dbReference type="Pfam" id="PF13632"/>
    </source>
</evidence>
<keyword evidence="1" id="KW-0812">Transmembrane</keyword>